<accession>A0A9W8RRG0</accession>
<comment type="caution">
    <text evidence="1">The sequence shown here is derived from an EMBL/GenBank/DDBJ whole genome shotgun (WGS) entry which is preliminary data.</text>
</comment>
<gene>
    <name evidence="1" type="ORF">NW762_011121</name>
</gene>
<name>A0A9W8RRG0_9HYPO</name>
<sequence length="98" mass="10489">MTDPISISAAAPADLPVLGDFLYSSKLALSINRLLIKDWPNEENQRRNYSSSIESSLSDSSMECLKAVDNTSGNIVGFVVLGKSSALTKPPGDDELSK</sequence>
<dbReference type="AlphaFoldDB" id="A0A9W8RRG0"/>
<evidence type="ECO:0000313" key="2">
    <source>
        <dbReference type="Proteomes" id="UP001152049"/>
    </source>
</evidence>
<protein>
    <recommendedName>
        <fullName evidence="3">N-acetyltransferase domain-containing protein</fullName>
    </recommendedName>
</protein>
<proteinExistence type="predicted"/>
<dbReference type="EMBL" id="JAOQAZ010000027">
    <property type="protein sequence ID" value="KAJ4251824.1"/>
    <property type="molecule type" value="Genomic_DNA"/>
</dbReference>
<dbReference type="OrthoDB" id="410198at2759"/>
<organism evidence="1 2">
    <name type="scientific">Fusarium torreyae</name>
    <dbReference type="NCBI Taxonomy" id="1237075"/>
    <lineage>
        <taxon>Eukaryota</taxon>
        <taxon>Fungi</taxon>
        <taxon>Dikarya</taxon>
        <taxon>Ascomycota</taxon>
        <taxon>Pezizomycotina</taxon>
        <taxon>Sordariomycetes</taxon>
        <taxon>Hypocreomycetidae</taxon>
        <taxon>Hypocreales</taxon>
        <taxon>Nectriaceae</taxon>
        <taxon>Fusarium</taxon>
    </lineage>
</organism>
<keyword evidence="2" id="KW-1185">Reference proteome</keyword>
<reference evidence="1" key="1">
    <citation type="submission" date="2022-09" db="EMBL/GenBank/DDBJ databases">
        <title>Fusarium specimens isolated from Avocado Roots.</title>
        <authorList>
            <person name="Stajich J."/>
            <person name="Roper C."/>
            <person name="Heimlech-Rivalta G."/>
        </authorList>
    </citation>
    <scope>NUCLEOTIDE SEQUENCE</scope>
    <source>
        <strain evidence="1">CF00136</strain>
    </source>
</reference>
<evidence type="ECO:0008006" key="3">
    <source>
        <dbReference type="Google" id="ProtNLM"/>
    </source>
</evidence>
<evidence type="ECO:0000313" key="1">
    <source>
        <dbReference type="EMBL" id="KAJ4251824.1"/>
    </source>
</evidence>
<dbReference type="Proteomes" id="UP001152049">
    <property type="component" value="Unassembled WGS sequence"/>
</dbReference>